<proteinExistence type="predicted"/>
<comment type="caution">
    <text evidence="2">The sequence shown here is derived from an EMBL/GenBank/DDBJ whole genome shotgun (WGS) entry which is preliminary data.</text>
</comment>
<evidence type="ECO:0000256" key="1">
    <source>
        <dbReference type="SAM" id="Phobius"/>
    </source>
</evidence>
<gene>
    <name evidence="2" type="ORF">C2G38_2083064</name>
</gene>
<keyword evidence="1" id="KW-0812">Transmembrane</keyword>
<evidence type="ECO:0000313" key="2">
    <source>
        <dbReference type="EMBL" id="RIB19460.1"/>
    </source>
</evidence>
<feature type="transmembrane region" description="Helical" evidence="1">
    <location>
        <begin position="54"/>
        <end position="72"/>
    </location>
</feature>
<accession>A0A397VAK2</accession>
<feature type="transmembrane region" description="Helical" evidence="1">
    <location>
        <begin position="12"/>
        <end position="33"/>
    </location>
</feature>
<keyword evidence="1" id="KW-1133">Transmembrane helix</keyword>
<keyword evidence="1" id="KW-0472">Membrane</keyword>
<name>A0A397VAK2_9GLOM</name>
<evidence type="ECO:0000313" key="3">
    <source>
        <dbReference type="Proteomes" id="UP000266673"/>
    </source>
</evidence>
<dbReference type="EMBL" id="QKWP01000472">
    <property type="protein sequence ID" value="RIB19460.1"/>
    <property type="molecule type" value="Genomic_DNA"/>
</dbReference>
<sequence length="75" mass="8974">MAQISFYLDFVLLYYILYIFINEHLFFLFFDVINKDIKNIRNVMNIDHIYVFKSNLNSILGIILVCRIPIIVKIA</sequence>
<dbReference type="Proteomes" id="UP000266673">
    <property type="component" value="Unassembled WGS sequence"/>
</dbReference>
<keyword evidence="3" id="KW-1185">Reference proteome</keyword>
<protein>
    <submittedName>
        <fullName evidence="2">Uncharacterized protein</fullName>
    </submittedName>
</protein>
<organism evidence="2 3">
    <name type="scientific">Gigaspora rosea</name>
    <dbReference type="NCBI Taxonomy" id="44941"/>
    <lineage>
        <taxon>Eukaryota</taxon>
        <taxon>Fungi</taxon>
        <taxon>Fungi incertae sedis</taxon>
        <taxon>Mucoromycota</taxon>
        <taxon>Glomeromycotina</taxon>
        <taxon>Glomeromycetes</taxon>
        <taxon>Diversisporales</taxon>
        <taxon>Gigasporaceae</taxon>
        <taxon>Gigaspora</taxon>
    </lineage>
</organism>
<dbReference type="AlphaFoldDB" id="A0A397VAK2"/>
<reference evidence="2 3" key="1">
    <citation type="submission" date="2018-06" db="EMBL/GenBank/DDBJ databases">
        <title>Comparative genomics reveals the genomic features of Rhizophagus irregularis, R. cerebriforme, R. diaphanum and Gigaspora rosea, and their symbiotic lifestyle signature.</title>
        <authorList>
            <person name="Morin E."/>
            <person name="San Clemente H."/>
            <person name="Chen E.C.H."/>
            <person name="De La Providencia I."/>
            <person name="Hainaut M."/>
            <person name="Kuo A."/>
            <person name="Kohler A."/>
            <person name="Murat C."/>
            <person name="Tang N."/>
            <person name="Roy S."/>
            <person name="Loubradou J."/>
            <person name="Henrissat B."/>
            <person name="Grigoriev I.V."/>
            <person name="Corradi N."/>
            <person name="Roux C."/>
            <person name="Martin F.M."/>
        </authorList>
    </citation>
    <scope>NUCLEOTIDE SEQUENCE [LARGE SCALE GENOMIC DNA]</scope>
    <source>
        <strain evidence="2 3">DAOM 194757</strain>
    </source>
</reference>